<accession>A0A1Y2EKM8</accession>
<feature type="compositionally biased region" description="Polar residues" evidence="1">
    <location>
        <begin position="28"/>
        <end position="47"/>
    </location>
</feature>
<dbReference type="RefSeq" id="XP_040721446.1">
    <property type="nucleotide sequence ID" value="XM_040854589.1"/>
</dbReference>
<feature type="region of interest" description="Disordered" evidence="1">
    <location>
        <begin position="1"/>
        <end position="133"/>
    </location>
</feature>
<evidence type="ECO:0000313" key="2">
    <source>
        <dbReference type="EMBL" id="ORY71854.1"/>
    </source>
</evidence>
<feature type="compositionally biased region" description="Basic and acidic residues" evidence="1">
    <location>
        <begin position="122"/>
        <end position="133"/>
    </location>
</feature>
<dbReference type="OrthoDB" id="5334244at2759"/>
<name>A0A1Y2EKM8_9PEZI</name>
<evidence type="ECO:0000313" key="3">
    <source>
        <dbReference type="Proteomes" id="UP000193689"/>
    </source>
</evidence>
<proteinExistence type="predicted"/>
<reference evidence="2 3" key="1">
    <citation type="submission" date="2016-07" db="EMBL/GenBank/DDBJ databases">
        <title>Pervasive Adenine N6-methylation of Active Genes in Fungi.</title>
        <authorList>
            <consortium name="DOE Joint Genome Institute"/>
            <person name="Mondo S.J."/>
            <person name="Dannebaum R.O."/>
            <person name="Kuo R.C."/>
            <person name="Labutti K."/>
            <person name="Haridas S."/>
            <person name="Kuo A."/>
            <person name="Salamov A."/>
            <person name="Ahrendt S.R."/>
            <person name="Lipzen A."/>
            <person name="Sullivan W."/>
            <person name="Andreopoulos W.B."/>
            <person name="Clum A."/>
            <person name="Lindquist E."/>
            <person name="Daum C."/>
            <person name="Ramamoorthy G.K."/>
            <person name="Gryganskyi A."/>
            <person name="Culley D."/>
            <person name="Magnuson J.K."/>
            <person name="James T.Y."/>
            <person name="O'Malley M.A."/>
            <person name="Stajich J.E."/>
            <person name="Spatafora J.W."/>
            <person name="Visel A."/>
            <person name="Grigoriev I.V."/>
        </authorList>
    </citation>
    <scope>NUCLEOTIDE SEQUENCE [LARGE SCALE GENOMIC DNA]</scope>
    <source>
        <strain evidence="2 3">CBS 129021</strain>
    </source>
</reference>
<dbReference type="EMBL" id="MCFJ01000001">
    <property type="protein sequence ID" value="ORY71854.1"/>
    <property type="molecule type" value="Genomic_DNA"/>
</dbReference>
<comment type="caution">
    <text evidence="2">The sequence shown here is derived from an EMBL/GenBank/DDBJ whole genome shotgun (WGS) entry which is preliminary data.</text>
</comment>
<protein>
    <submittedName>
        <fullName evidence="2">Uncharacterized protein</fullName>
    </submittedName>
</protein>
<dbReference type="AlphaFoldDB" id="A0A1Y2EKM8"/>
<sequence length="133" mass="13722">KGTGGATKAAFSESMTNAISAKSPAEASAQSGGSRSKQAKETGSSPTGGEIGEGDSGSSADKASREGGEALKGPRGKGTPSPKIHNQAIPGTKEGLSQEQKNEVELHNKDFNKRHDRAQPASDDKVDKKFWKG</sequence>
<feature type="non-terminal residue" evidence="2">
    <location>
        <position position="1"/>
    </location>
</feature>
<dbReference type="Proteomes" id="UP000193689">
    <property type="component" value="Unassembled WGS sequence"/>
</dbReference>
<dbReference type="GeneID" id="63770801"/>
<dbReference type="InParanoid" id="A0A1Y2EKM8"/>
<gene>
    <name evidence="2" type="ORF">BCR38DRAFT_303856</name>
</gene>
<feature type="non-terminal residue" evidence="2">
    <location>
        <position position="133"/>
    </location>
</feature>
<feature type="compositionally biased region" description="Basic and acidic residues" evidence="1">
    <location>
        <begin position="100"/>
        <end position="113"/>
    </location>
</feature>
<organism evidence="2 3">
    <name type="scientific">Pseudomassariella vexata</name>
    <dbReference type="NCBI Taxonomy" id="1141098"/>
    <lineage>
        <taxon>Eukaryota</taxon>
        <taxon>Fungi</taxon>
        <taxon>Dikarya</taxon>
        <taxon>Ascomycota</taxon>
        <taxon>Pezizomycotina</taxon>
        <taxon>Sordariomycetes</taxon>
        <taxon>Xylariomycetidae</taxon>
        <taxon>Amphisphaeriales</taxon>
        <taxon>Pseudomassariaceae</taxon>
        <taxon>Pseudomassariella</taxon>
    </lineage>
</organism>
<keyword evidence="3" id="KW-1185">Reference proteome</keyword>
<evidence type="ECO:0000256" key="1">
    <source>
        <dbReference type="SAM" id="MobiDB-lite"/>
    </source>
</evidence>